<dbReference type="CDD" id="cd00051">
    <property type="entry name" value="EFh"/>
    <property type="match status" value="1"/>
</dbReference>
<name>A0A9W9ZZ28_9CNID</name>
<accession>A0A9W9ZZ28</accession>
<proteinExistence type="predicted"/>
<dbReference type="SMART" id="SM00054">
    <property type="entry name" value="EFh"/>
    <property type="match status" value="3"/>
</dbReference>
<dbReference type="OrthoDB" id="26525at2759"/>
<organism evidence="4 5">
    <name type="scientific">Desmophyllum pertusum</name>
    <dbReference type="NCBI Taxonomy" id="174260"/>
    <lineage>
        <taxon>Eukaryota</taxon>
        <taxon>Metazoa</taxon>
        <taxon>Cnidaria</taxon>
        <taxon>Anthozoa</taxon>
        <taxon>Hexacorallia</taxon>
        <taxon>Scleractinia</taxon>
        <taxon>Caryophylliina</taxon>
        <taxon>Caryophylliidae</taxon>
        <taxon>Desmophyllum</taxon>
    </lineage>
</organism>
<dbReference type="EMBL" id="MU825416">
    <property type="protein sequence ID" value="KAJ7390486.1"/>
    <property type="molecule type" value="Genomic_DNA"/>
</dbReference>
<evidence type="ECO:0000256" key="1">
    <source>
        <dbReference type="ARBA" id="ARBA00022737"/>
    </source>
</evidence>
<reference evidence="4" key="1">
    <citation type="submission" date="2023-01" db="EMBL/GenBank/DDBJ databases">
        <title>Genome assembly of the deep-sea coral Lophelia pertusa.</title>
        <authorList>
            <person name="Herrera S."/>
            <person name="Cordes E."/>
        </authorList>
    </citation>
    <scope>NUCLEOTIDE SEQUENCE</scope>
    <source>
        <strain evidence="4">USNM1676648</strain>
        <tissue evidence="4">Polyp</tissue>
    </source>
</reference>
<keyword evidence="2" id="KW-0106">Calcium</keyword>
<dbReference type="InterPro" id="IPR036734">
    <property type="entry name" value="Neur_chan_lig-bd_sf"/>
</dbReference>
<dbReference type="GO" id="GO:0005509">
    <property type="term" value="F:calcium ion binding"/>
    <property type="evidence" value="ECO:0007669"/>
    <property type="project" value="InterPro"/>
</dbReference>
<dbReference type="SUPFAM" id="SSF47473">
    <property type="entry name" value="EF-hand"/>
    <property type="match status" value="1"/>
</dbReference>
<dbReference type="Pfam" id="PF13499">
    <property type="entry name" value="EF-hand_7"/>
    <property type="match status" value="1"/>
</dbReference>
<dbReference type="PANTHER" id="PTHR23048">
    <property type="entry name" value="MYOSIN LIGHT CHAIN 1, 3"/>
    <property type="match status" value="1"/>
</dbReference>
<dbReference type="InterPro" id="IPR018247">
    <property type="entry name" value="EF_Hand_1_Ca_BS"/>
</dbReference>
<dbReference type="InterPro" id="IPR050230">
    <property type="entry name" value="CALM/Myosin/TropC-like"/>
</dbReference>
<feature type="domain" description="EF-hand" evidence="3">
    <location>
        <begin position="7"/>
        <end position="42"/>
    </location>
</feature>
<protein>
    <recommendedName>
        <fullName evidence="3">EF-hand domain-containing protein</fullName>
    </recommendedName>
</protein>
<dbReference type="InterPro" id="IPR011992">
    <property type="entry name" value="EF-hand-dom_pair"/>
</dbReference>
<evidence type="ECO:0000256" key="2">
    <source>
        <dbReference type="ARBA" id="ARBA00022837"/>
    </source>
</evidence>
<dbReference type="InterPro" id="IPR002048">
    <property type="entry name" value="EF_hand_dom"/>
</dbReference>
<dbReference type="Pfam" id="PF02931">
    <property type="entry name" value="Neur_chan_LBD"/>
    <property type="match status" value="1"/>
</dbReference>
<comment type="caution">
    <text evidence="4">The sequence shown here is derived from an EMBL/GenBank/DDBJ whole genome shotgun (WGS) entry which is preliminary data.</text>
</comment>
<gene>
    <name evidence="4" type="ORF">OS493_025191</name>
</gene>
<dbReference type="Gene3D" id="1.10.238.10">
    <property type="entry name" value="EF-hand"/>
    <property type="match status" value="2"/>
</dbReference>
<dbReference type="PANTHER" id="PTHR23048:SF0">
    <property type="entry name" value="CALMODULIN LIKE 3"/>
    <property type="match status" value="1"/>
</dbReference>
<dbReference type="Gene3D" id="2.70.170.10">
    <property type="entry name" value="Neurotransmitter-gated ion-channel ligand-binding domain"/>
    <property type="match status" value="1"/>
</dbReference>
<dbReference type="PROSITE" id="PS00018">
    <property type="entry name" value="EF_HAND_1"/>
    <property type="match status" value="2"/>
</dbReference>
<keyword evidence="1" id="KW-0677">Repeat</keyword>
<dbReference type="GO" id="GO:0016020">
    <property type="term" value="C:membrane"/>
    <property type="evidence" value="ECO:0007669"/>
    <property type="project" value="InterPro"/>
</dbReference>
<dbReference type="AlphaFoldDB" id="A0A9W9ZZ28"/>
<evidence type="ECO:0000259" key="3">
    <source>
        <dbReference type="PROSITE" id="PS50222"/>
    </source>
</evidence>
<feature type="domain" description="EF-hand" evidence="3">
    <location>
        <begin position="80"/>
        <end position="115"/>
    </location>
</feature>
<dbReference type="PROSITE" id="PS50222">
    <property type="entry name" value="EF_HAND_2"/>
    <property type="match status" value="3"/>
</dbReference>
<evidence type="ECO:0000313" key="4">
    <source>
        <dbReference type="EMBL" id="KAJ7390486.1"/>
    </source>
</evidence>
<dbReference type="GO" id="GO:0005230">
    <property type="term" value="F:extracellular ligand-gated monoatomic ion channel activity"/>
    <property type="evidence" value="ECO:0007669"/>
    <property type="project" value="InterPro"/>
</dbReference>
<dbReference type="GO" id="GO:0016460">
    <property type="term" value="C:myosin II complex"/>
    <property type="evidence" value="ECO:0007669"/>
    <property type="project" value="TreeGrafter"/>
</dbReference>
<dbReference type="SUPFAM" id="SSF63712">
    <property type="entry name" value="Nicotinic receptor ligand binding domain-like"/>
    <property type="match status" value="1"/>
</dbReference>
<sequence>MDKLTEEQIEEYRDAFKFFDKDGNGYITTRELGAIMRSLGQNPTEIQLQEMVNEVDYDGNGVVDFGEFVNMMINQNNNTLDEKELLEAFRTFDGDDKGYIFSNEIRYVMRHMGESIPEQDINEILQDHQDSRKRKITFEAPKLSVVKWQWSVQTKQAFMPSTPIITVAVLLLTAYVQGSQSVSFDRMLIEKLLKNYNTDVRPVENTSQVLEVSLGLQPYRLLRVDEIEQLVRMSLWYRLTWEDLSLSLILPNMET</sequence>
<dbReference type="Proteomes" id="UP001163046">
    <property type="component" value="Unassembled WGS sequence"/>
</dbReference>
<feature type="domain" description="EF-hand" evidence="3">
    <location>
        <begin position="43"/>
        <end position="78"/>
    </location>
</feature>
<dbReference type="FunFam" id="1.10.238.10:FF:000178">
    <property type="entry name" value="Calmodulin-2 A"/>
    <property type="match status" value="1"/>
</dbReference>
<keyword evidence="5" id="KW-1185">Reference proteome</keyword>
<dbReference type="InterPro" id="IPR006202">
    <property type="entry name" value="Neur_chan_lig-bd"/>
</dbReference>
<evidence type="ECO:0000313" key="5">
    <source>
        <dbReference type="Proteomes" id="UP001163046"/>
    </source>
</evidence>